<dbReference type="OrthoDB" id="9782128at2"/>
<reference evidence="3 4" key="1">
    <citation type="journal article" date="2016" name="Gut Pathog.">
        <title>Whole genome sequencing of "Faecalibaculum rodentium" ALO17, isolated from C57BL/6J laboratory mouse feces.</title>
        <authorList>
            <person name="Lim S."/>
            <person name="Chang D.H."/>
            <person name="Ahn S."/>
            <person name="Kim B.C."/>
        </authorList>
    </citation>
    <scope>NUCLEOTIDE SEQUENCE [LARGE SCALE GENOMIC DNA]</scope>
    <source>
        <strain evidence="3 4">Alo17</strain>
    </source>
</reference>
<dbReference type="AlphaFoldDB" id="A0A140DTT0"/>
<organism evidence="3 4">
    <name type="scientific">Faecalibaculum rodentium</name>
    <dbReference type="NCBI Taxonomy" id="1702221"/>
    <lineage>
        <taxon>Bacteria</taxon>
        <taxon>Bacillati</taxon>
        <taxon>Bacillota</taxon>
        <taxon>Erysipelotrichia</taxon>
        <taxon>Erysipelotrichales</taxon>
        <taxon>Erysipelotrichaceae</taxon>
        <taxon>Faecalibaculum</taxon>
    </lineage>
</organism>
<dbReference type="SUPFAM" id="SSF53254">
    <property type="entry name" value="Phosphoglycerate mutase-like"/>
    <property type="match status" value="1"/>
</dbReference>
<accession>A0A140DTT0</accession>
<sequence>MTTFFIIRHGKTLFNEKERLQGWCDSPLTDEGCAQMRRLSEGLKDIEFSAIYSSTSPRALTCASMLASDRSLDIRARESLKEVGYGSLEGEYLADAFPEGQLSKVGYAQFNGEDLYTAQQRFVREMQHIAEEFPDDNVAVVTHGHLIKTLLGSFSQQFAAETIKSADQIPPCSVTVLKYENNRFTLDTLPDITWRTSSDLSK</sequence>
<dbReference type="InterPro" id="IPR050275">
    <property type="entry name" value="PGM_Phosphatase"/>
</dbReference>
<evidence type="ECO:0000313" key="3">
    <source>
        <dbReference type="EMBL" id="AMK54057.1"/>
    </source>
</evidence>
<evidence type="ECO:0008006" key="5">
    <source>
        <dbReference type="Google" id="ProtNLM"/>
    </source>
</evidence>
<dbReference type="RefSeq" id="WP_067555940.1">
    <property type="nucleotide sequence ID" value="NZ_CAKOCV010000079.1"/>
</dbReference>
<dbReference type="KEGG" id="fro:AALO17_09230"/>
<evidence type="ECO:0000256" key="1">
    <source>
        <dbReference type="PIRSR" id="PIRSR613078-1"/>
    </source>
</evidence>
<dbReference type="PANTHER" id="PTHR48100">
    <property type="entry name" value="BROAD-SPECIFICITY PHOSPHATASE YOR283W-RELATED"/>
    <property type="match status" value="1"/>
</dbReference>
<name>A0A140DTT0_9FIRM</name>
<evidence type="ECO:0000313" key="4">
    <source>
        <dbReference type="Proteomes" id="UP000069771"/>
    </source>
</evidence>
<dbReference type="GO" id="GO:0016791">
    <property type="term" value="F:phosphatase activity"/>
    <property type="evidence" value="ECO:0007669"/>
    <property type="project" value="TreeGrafter"/>
</dbReference>
<dbReference type="Pfam" id="PF00300">
    <property type="entry name" value="His_Phos_1"/>
    <property type="match status" value="1"/>
</dbReference>
<feature type="active site" description="Tele-phosphohistidine intermediate" evidence="1">
    <location>
        <position position="9"/>
    </location>
</feature>
<protein>
    <recommendedName>
        <fullName evidence="5">Histidine phosphatase family protein</fullName>
    </recommendedName>
</protein>
<evidence type="ECO:0000256" key="2">
    <source>
        <dbReference type="PIRSR" id="PIRSR613078-2"/>
    </source>
</evidence>
<dbReference type="GO" id="GO:0005737">
    <property type="term" value="C:cytoplasm"/>
    <property type="evidence" value="ECO:0007669"/>
    <property type="project" value="TreeGrafter"/>
</dbReference>
<dbReference type="SMART" id="SM00855">
    <property type="entry name" value="PGAM"/>
    <property type="match status" value="1"/>
</dbReference>
<dbReference type="PATRIC" id="fig|1702221.3.peg.893"/>
<keyword evidence="4" id="KW-1185">Reference proteome</keyword>
<feature type="binding site" evidence="2">
    <location>
        <begin position="8"/>
        <end position="15"/>
    </location>
    <ligand>
        <name>substrate</name>
    </ligand>
</feature>
<dbReference type="EMBL" id="CP011391">
    <property type="protein sequence ID" value="AMK54057.1"/>
    <property type="molecule type" value="Genomic_DNA"/>
</dbReference>
<feature type="binding site" evidence="2">
    <location>
        <position position="58"/>
    </location>
    <ligand>
        <name>substrate</name>
    </ligand>
</feature>
<dbReference type="GeneID" id="78477714"/>
<feature type="binding site" evidence="2">
    <location>
        <begin position="82"/>
        <end position="85"/>
    </location>
    <ligand>
        <name>substrate</name>
    </ligand>
</feature>
<feature type="active site" description="Proton donor/acceptor" evidence="1">
    <location>
        <position position="82"/>
    </location>
</feature>
<dbReference type="Proteomes" id="UP000069771">
    <property type="component" value="Chromosome"/>
</dbReference>
<gene>
    <name evidence="3" type="ORF">AALO17_09230</name>
</gene>
<dbReference type="Gene3D" id="3.40.50.1240">
    <property type="entry name" value="Phosphoglycerate mutase-like"/>
    <property type="match status" value="1"/>
</dbReference>
<dbReference type="InterPro" id="IPR029033">
    <property type="entry name" value="His_PPase_superfam"/>
</dbReference>
<dbReference type="InterPro" id="IPR013078">
    <property type="entry name" value="His_Pase_superF_clade-1"/>
</dbReference>
<dbReference type="PANTHER" id="PTHR48100:SF9">
    <property type="entry name" value="PHOSPHOGLYCERATE MUTASE 2 PARALOG"/>
    <property type="match status" value="1"/>
</dbReference>
<proteinExistence type="predicted"/>
<dbReference type="CDD" id="cd07067">
    <property type="entry name" value="HP_PGM_like"/>
    <property type="match status" value="1"/>
</dbReference>